<dbReference type="Gene3D" id="1.25.40.20">
    <property type="entry name" value="Ankyrin repeat-containing domain"/>
    <property type="match status" value="1"/>
</dbReference>
<keyword evidence="9 12" id="KW-0040">ANK repeat</keyword>
<evidence type="ECO:0000256" key="2">
    <source>
        <dbReference type="ARBA" id="ARBA00004175"/>
    </source>
</evidence>
<evidence type="ECO:0000256" key="5">
    <source>
        <dbReference type="ARBA" id="ARBA00022692"/>
    </source>
</evidence>
<dbReference type="GO" id="GO:0019706">
    <property type="term" value="F:protein-cysteine S-palmitoyltransferase activity"/>
    <property type="evidence" value="ECO:0007669"/>
    <property type="project" value="UniProtKB-EC"/>
</dbReference>
<keyword evidence="16" id="KW-1185">Reference proteome</keyword>
<keyword evidence="7 13" id="KW-1133">Transmembrane helix</keyword>
<comment type="subcellular location">
    <subcellularLocation>
        <location evidence="1">Membrane</location>
        <topology evidence="1">Multi-pass membrane protein</topology>
    </subcellularLocation>
    <subcellularLocation>
        <location evidence="2">Target cell membrane</location>
    </subcellularLocation>
</comment>
<name>T1K933_TETUR</name>
<keyword evidence="6" id="KW-0677">Repeat</keyword>
<keyword evidence="8" id="KW-0638">Presynaptic neurotoxin</keyword>
<dbReference type="SMART" id="SM00248">
    <property type="entry name" value="ANK"/>
    <property type="match status" value="5"/>
</dbReference>
<keyword evidence="11" id="KW-1053">Target membrane</keyword>
<accession>T1K933</accession>
<dbReference type="PROSITE" id="PS50216">
    <property type="entry name" value="DHHC"/>
    <property type="match status" value="1"/>
</dbReference>
<keyword evidence="13" id="KW-0808">Transferase</keyword>
<dbReference type="EC" id="2.3.1.225" evidence="13"/>
<dbReference type="AlphaFoldDB" id="T1K933"/>
<dbReference type="PANTHER" id="PTHR24161">
    <property type="entry name" value="ANK_REP_REGION DOMAIN-CONTAINING PROTEIN-RELATED"/>
    <property type="match status" value="1"/>
</dbReference>
<dbReference type="EnsemblMetazoa" id="tetur07g03520.1">
    <property type="protein sequence ID" value="tetur07g03520.1"/>
    <property type="gene ID" value="tetur07g03520"/>
</dbReference>
<evidence type="ECO:0000256" key="4">
    <source>
        <dbReference type="ARBA" id="ARBA00022537"/>
    </source>
</evidence>
<dbReference type="Pfam" id="PF01529">
    <property type="entry name" value="DHHC"/>
    <property type="match status" value="1"/>
</dbReference>
<dbReference type="eggNOG" id="KOG0509">
    <property type="taxonomic scope" value="Eukaryota"/>
</dbReference>
<evidence type="ECO:0000259" key="14">
    <source>
        <dbReference type="Pfam" id="PF01529"/>
    </source>
</evidence>
<dbReference type="EMBL" id="CAEY01001888">
    <property type="status" value="NOT_ANNOTATED_CDS"/>
    <property type="molecule type" value="Genomic_DNA"/>
</dbReference>
<sequence length="472" mass="53656">MVTKGDNKSLIPRIDWQNLVFERITSGDLLNWIEEYGSDILFQFDSKGYAPIHWVSKFGLHDITTTLLENGVSASTPADVVCGAQPIHIASMEGHTEVIDVLLSYGADVNARDKLSFLTVLIQLSFLRYKCTPLMRAVMTGSHHVRNSRTILHLLCRGADPYLFDGNKFSVLHYATLKEDLEAVNLFLNIGVNPNLRSQIGVKSLHIAYYTGNYQIVKRLVIASSVSPYAIYSLHQRQFRANKSIKSLLADIYNYGASFFMVIWFLSILVFMYPAYVYDLVPNSMEYVKLHVVLLASSGLDWVLWYATWATRSYVQPNSLEYKKVLEAKLVSASKLKEEIKKISESKSKERIKLPGIPYFSVKLCHTCKIIQEIGTKHCSYCNRCIANHDHHCIYLNNCISSYNRILFIALTFSLAVTGSSLIIILYISLQKTNYKVNWRQFGLFLLALNLCFNGGLMLVHSIIKLFKNLVI</sequence>
<dbReference type="InterPro" id="IPR002110">
    <property type="entry name" value="Ankyrin_rpt"/>
</dbReference>
<reference evidence="15" key="2">
    <citation type="submission" date="2015-06" db="UniProtKB">
        <authorList>
            <consortium name="EnsemblMetazoa"/>
        </authorList>
    </citation>
    <scope>IDENTIFICATION</scope>
</reference>
<evidence type="ECO:0000256" key="1">
    <source>
        <dbReference type="ARBA" id="ARBA00004141"/>
    </source>
</evidence>
<evidence type="ECO:0000256" key="13">
    <source>
        <dbReference type="RuleBase" id="RU079119"/>
    </source>
</evidence>
<dbReference type="PANTHER" id="PTHR24161:SF124">
    <property type="entry name" value="TRANSIENT RECEPTOR POTENTIAL CHANNEL PYREXIA"/>
    <property type="match status" value="1"/>
</dbReference>
<dbReference type="GO" id="GO:0044218">
    <property type="term" value="C:other organism cell membrane"/>
    <property type="evidence" value="ECO:0007669"/>
    <property type="project" value="UniProtKB-KW"/>
</dbReference>
<dbReference type="PROSITE" id="PS50297">
    <property type="entry name" value="ANK_REP_REGION"/>
    <property type="match status" value="1"/>
</dbReference>
<keyword evidence="8" id="KW-0528">Neurotoxin</keyword>
<evidence type="ECO:0000313" key="15">
    <source>
        <dbReference type="EnsemblMetazoa" id="tetur07g03520.1"/>
    </source>
</evidence>
<feature type="transmembrane region" description="Helical" evidence="13">
    <location>
        <begin position="252"/>
        <end position="276"/>
    </location>
</feature>
<keyword evidence="10 13" id="KW-0472">Membrane</keyword>
<evidence type="ECO:0000256" key="10">
    <source>
        <dbReference type="ARBA" id="ARBA00023136"/>
    </source>
</evidence>
<dbReference type="Proteomes" id="UP000015104">
    <property type="component" value="Unassembled WGS sequence"/>
</dbReference>
<keyword evidence="8" id="KW-0800">Toxin</keyword>
<evidence type="ECO:0000256" key="11">
    <source>
        <dbReference type="ARBA" id="ARBA00023298"/>
    </source>
</evidence>
<dbReference type="InterPro" id="IPR001594">
    <property type="entry name" value="Palmitoyltrfase_DHHC"/>
</dbReference>
<feature type="repeat" description="ANK" evidence="12">
    <location>
        <begin position="82"/>
        <end position="114"/>
    </location>
</feature>
<feature type="repeat" description="ANK" evidence="12">
    <location>
        <begin position="167"/>
        <end position="199"/>
    </location>
</feature>
<keyword evidence="3" id="KW-0268">Exocytosis</keyword>
<dbReference type="PROSITE" id="PS50088">
    <property type="entry name" value="ANK_REPEAT"/>
    <property type="match status" value="2"/>
</dbReference>
<evidence type="ECO:0000256" key="3">
    <source>
        <dbReference type="ARBA" id="ARBA00022483"/>
    </source>
</evidence>
<evidence type="ECO:0000256" key="8">
    <source>
        <dbReference type="ARBA" id="ARBA00023028"/>
    </source>
</evidence>
<feature type="transmembrane region" description="Helical" evidence="13">
    <location>
        <begin position="406"/>
        <end position="430"/>
    </location>
</feature>
<evidence type="ECO:0000256" key="12">
    <source>
        <dbReference type="PROSITE-ProRule" id="PRU00023"/>
    </source>
</evidence>
<feature type="domain" description="Palmitoyltransferase DHHC" evidence="14">
    <location>
        <begin position="363"/>
        <end position="460"/>
    </location>
</feature>
<evidence type="ECO:0000313" key="16">
    <source>
        <dbReference type="Proteomes" id="UP000015104"/>
    </source>
</evidence>
<comment type="domain">
    <text evidence="13">The DHHC domain is required for palmitoyltransferase activity.</text>
</comment>
<dbReference type="GO" id="GO:0044231">
    <property type="term" value="C:host cell presynaptic membrane"/>
    <property type="evidence" value="ECO:0007669"/>
    <property type="project" value="UniProtKB-KW"/>
</dbReference>
<feature type="transmembrane region" description="Helical" evidence="13">
    <location>
        <begin position="288"/>
        <end position="307"/>
    </location>
</feature>
<comment type="catalytic activity">
    <reaction evidence="13">
        <text>L-cysteinyl-[protein] + hexadecanoyl-CoA = S-hexadecanoyl-L-cysteinyl-[protein] + CoA</text>
        <dbReference type="Rhea" id="RHEA:36683"/>
        <dbReference type="Rhea" id="RHEA-COMP:10131"/>
        <dbReference type="Rhea" id="RHEA-COMP:11032"/>
        <dbReference type="ChEBI" id="CHEBI:29950"/>
        <dbReference type="ChEBI" id="CHEBI:57287"/>
        <dbReference type="ChEBI" id="CHEBI:57379"/>
        <dbReference type="ChEBI" id="CHEBI:74151"/>
        <dbReference type="EC" id="2.3.1.225"/>
    </reaction>
</comment>
<protein>
    <recommendedName>
        <fullName evidence="13">Palmitoyltransferase</fullName>
        <ecNumber evidence="13">2.3.1.225</ecNumber>
    </recommendedName>
</protein>
<dbReference type="GO" id="GO:0006887">
    <property type="term" value="P:exocytosis"/>
    <property type="evidence" value="ECO:0007669"/>
    <property type="project" value="UniProtKB-KW"/>
</dbReference>
<reference evidence="16" key="1">
    <citation type="submission" date="2011-08" db="EMBL/GenBank/DDBJ databases">
        <authorList>
            <person name="Rombauts S."/>
        </authorList>
    </citation>
    <scope>NUCLEOTIDE SEQUENCE</scope>
    <source>
        <strain evidence="16">London</strain>
    </source>
</reference>
<dbReference type="HOGENOM" id="CLU_832435_0_0_1"/>
<evidence type="ECO:0000256" key="7">
    <source>
        <dbReference type="ARBA" id="ARBA00022989"/>
    </source>
</evidence>
<dbReference type="SUPFAM" id="SSF48403">
    <property type="entry name" value="Ankyrin repeat"/>
    <property type="match status" value="1"/>
</dbReference>
<keyword evidence="13" id="KW-0012">Acyltransferase</keyword>
<comment type="similarity">
    <text evidence="13">Belongs to the DHHC palmitoyltransferase family.</text>
</comment>
<keyword evidence="4" id="KW-1052">Target cell membrane</keyword>
<organism evidence="15 16">
    <name type="scientific">Tetranychus urticae</name>
    <name type="common">Two-spotted spider mite</name>
    <dbReference type="NCBI Taxonomy" id="32264"/>
    <lineage>
        <taxon>Eukaryota</taxon>
        <taxon>Metazoa</taxon>
        <taxon>Ecdysozoa</taxon>
        <taxon>Arthropoda</taxon>
        <taxon>Chelicerata</taxon>
        <taxon>Arachnida</taxon>
        <taxon>Acari</taxon>
        <taxon>Acariformes</taxon>
        <taxon>Trombidiformes</taxon>
        <taxon>Prostigmata</taxon>
        <taxon>Eleutherengona</taxon>
        <taxon>Raphignathae</taxon>
        <taxon>Tetranychoidea</taxon>
        <taxon>Tetranychidae</taxon>
        <taxon>Tetranychus</taxon>
    </lineage>
</organism>
<dbReference type="STRING" id="32264.T1K933"/>
<dbReference type="InterPro" id="IPR036770">
    <property type="entry name" value="Ankyrin_rpt-contain_sf"/>
</dbReference>
<feature type="transmembrane region" description="Helical" evidence="13">
    <location>
        <begin position="442"/>
        <end position="464"/>
    </location>
</feature>
<keyword evidence="5 13" id="KW-0812">Transmembrane</keyword>
<dbReference type="GO" id="GO:0016020">
    <property type="term" value="C:membrane"/>
    <property type="evidence" value="ECO:0007669"/>
    <property type="project" value="UniProtKB-SubCell"/>
</dbReference>
<proteinExistence type="inferred from homology"/>
<dbReference type="Pfam" id="PF12796">
    <property type="entry name" value="Ank_2"/>
    <property type="match status" value="2"/>
</dbReference>
<evidence type="ECO:0000256" key="6">
    <source>
        <dbReference type="ARBA" id="ARBA00022737"/>
    </source>
</evidence>
<evidence type="ECO:0000256" key="9">
    <source>
        <dbReference type="ARBA" id="ARBA00023043"/>
    </source>
</evidence>